<keyword evidence="3" id="KW-0547">Nucleotide-binding</keyword>
<feature type="transmembrane region" description="Helical" evidence="8">
    <location>
        <begin position="157"/>
        <end position="178"/>
    </location>
</feature>
<comment type="subcellular location">
    <subcellularLocation>
        <location evidence="1">Cell membrane</location>
        <topology evidence="1">Multi-pass membrane protein</topology>
    </subcellularLocation>
</comment>
<dbReference type="GO" id="GO:0140359">
    <property type="term" value="F:ABC-type transporter activity"/>
    <property type="evidence" value="ECO:0007669"/>
    <property type="project" value="InterPro"/>
</dbReference>
<keyword evidence="12" id="KW-1185">Reference proteome</keyword>
<feature type="transmembrane region" description="Helical" evidence="8">
    <location>
        <begin position="53"/>
        <end position="72"/>
    </location>
</feature>
<feature type="transmembrane region" description="Helical" evidence="8">
    <location>
        <begin position="259"/>
        <end position="289"/>
    </location>
</feature>
<dbReference type="Gene3D" id="1.20.1560.10">
    <property type="entry name" value="ABC transporter type 1, transmembrane domain"/>
    <property type="match status" value="1"/>
</dbReference>
<dbReference type="InterPro" id="IPR011527">
    <property type="entry name" value="ABC1_TM_dom"/>
</dbReference>
<dbReference type="KEGG" id="sedi:EBB79_20535"/>
<dbReference type="Proteomes" id="UP000283063">
    <property type="component" value="Chromosome"/>
</dbReference>
<name>A0A3T0N7S7_9RHOB</name>
<dbReference type="AlphaFoldDB" id="A0A3T0N7S7"/>
<reference evidence="11 12" key="1">
    <citation type="submission" date="2018-10" db="EMBL/GenBank/DDBJ databases">
        <title>Parasedimentitalea marina sp. nov., a psychrophilic bacterium isolated from deep seawater of the New Britain Trench.</title>
        <authorList>
            <person name="Cao J."/>
        </authorList>
    </citation>
    <scope>NUCLEOTIDE SEQUENCE [LARGE SCALE GENOMIC DNA]</scope>
    <source>
        <strain evidence="11 12">W43</strain>
    </source>
</reference>
<evidence type="ECO:0000256" key="8">
    <source>
        <dbReference type="SAM" id="Phobius"/>
    </source>
</evidence>
<evidence type="ECO:0000256" key="1">
    <source>
        <dbReference type="ARBA" id="ARBA00004651"/>
    </source>
</evidence>
<dbReference type="GO" id="GO:0005886">
    <property type="term" value="C:plasma membrane"/>
    <property type="evidence" value="ECO:0007669"/>
    <property type="project" value="UniProtKB-SubCell"/>
</dbReference>
<evidence type="ECO:0000259" key="10">
    <source>
        <dbReference type="PROSITE" id="PS50929"/>
    </source>
</evidence>
<dbReference type="PROSITE" id="PS50929">
    <property type="entry name" value="ABC_TM1F"/>
    <property type="match status" value="1"/>
</dbReference>
<evidence type="ECO:0000313" key="12">
    <source>
        <dbReference type="Proteomes" id="UP000283063"/>
    </source>
</evidence>
<dbReference type="EMBL" id="CP033219">
    <property type="protein sequence ID" value="AZV80039.1"/>
    <property type="molecule type" value="Genomic_DNA"/>
</dbReference>
<feature type="domain" description="ABC transmembrane type-1" evidence="10">
    <location>
        <begin position="37"/>
        <end position="325"/>
    </location>
</feature>
<dbReference type="PROSITE" id="PS00211">
    <property type="entry name" value="ABC_TRANSPORTER_1"/>
    <property type="match status" value="1"/>
</dbReference>
<feature type="domain" description="ABC transporter" evidence="9">
    <location>
        <begin position="359"/>
        <end position="598"/>
    </location>
</feature>
<evidence type="ECO:0000256" key="6">
    <source>
        <dbReference type="ARBA" id="ARBA00023136"/>
    </source>
</evidence>
<feature type="transmembrane region" description="Helical" evidence="8">
    <location>
        <begin position="78"/>
        <end position="98"/>
    </location>
</feature>
<dbReference type="SUPFAM" id="SSF90123">
    <property type="entry name" value="ABC transporter transmembrane region"/>
    <property type="match status" value="1"/>
</dbReference>
<dbReference type="RefSeq" id="WP_127750623.1">
    <property type="nucleotide sequence ID" value="NZ_CP033219.1"/>
</dbReference>
<evidence type="ECO:0000256" key="4">
    <source>
        <dbReference type="ARBA" id="ARBA00022840"/>
    </source>
</evidence>
<dbReference type="OrthoDB" id="9808328at2"/>
<evidence type="ECO:0000256" key="5">
    <source>
        <dbReference type="ARBA" id="ARBA00022989"/>
    </source>
</evidence>
<keyword evidence="5 8" id="KW-1133">Transmembrane helix</keyword>
<dbReference type="FunFam" id="3.40.50.300:FF:000218">
    <property type="entry name" value="Multidrug ABC transporter ATP-binding protein"/>
    <property type="match status" value="1"/>
</dbReference>
<evidence type="ECO:0000259" key="9">
    <source>
        <dbReference type="PROSITE" id="PS50893"/>
    </source>
</evidence>
<dbReference type="InterPro" id="IPR036640">
    <property type="entry name" value="ABC1_TM_sf"/>
</dbReference>
<comment type="function">
    <text evidence="7">Part of an ABC transporter complex. Transmembrane domains (TMD) form a pore in the inner membrane and the ATP-binding domain (NBD) is responsible for energy generation.</text>
</comment>
<evidence type="ECO:0000256" key="7">
    <source>
        <dbReference type="ARBA" id="ARBA00024725"/>
    </source>
</evidence>
<dbReference type="PROSITE" id="PS50893">
    <property type="entry name" value="ABC_TRANSPORTER_2"/>
    <property type="match status" value="1"/>
</dbReference>
<dbReference type="InterPro" id="IPR039421">
    <property type="entry name" value="Type_1_exporter"/>
</dbReference>
<dbReference type="GO" id="GO:0016887">
    <property type="term" value="F:ATP hydrolysis activity"/>
    <property type="evidence" value="ECO:0007669"/>
    <property type="project" value="InterPro"/>
</dbReference>
<dbReference type="Pfam" id="PF00005">
    <property type="entry name" value="ABC_tran"/>
    <property type="match status" value="1"/>
</dbReference>
<keyword evidence="6 8" id="KW-0472">Membrane</keyword>
<evidence type="ECO:0000256" key="2">
    <source>
        <dbReference type="ARBA" id="ARBA00022692"/>
    </source>
</evidence>
<keyword evidence="4 11" id="KW-0067">ATP-binding</keyword>
<dbReference type="Gene3D" id="3.40.50.300">
    <property type="entry name" value="P-loop containing nucleotide triphosphate hydrolases"/>
    <property type="match status" value="1"/>
</dbReference>
<sequence length="614" mass="65880">MNIGNWIDAFRPAVGPPPQTLRAFLRWSLSGAWPMLILAALFSALAGGMEAGTAYILGLVIDTAVSSGPLVFFTSQNVLMILGAISFFLIIRPILFTLSAVSNSIIVQPNVNPLVLSRLNRWTMGQSVTFFDDDFAGRIAQKQMQTASAVTSVASEVINVVAFALASMLGTMALLGAIDVRITVLFAVWLVGYFAVISWFLPRVRVRAGIRAGAKAMVSGQVVDSITNIKTVKLFAHADHEEKTAQDAMAEFRSKALSFGYLAAGFRFALMTLAGLLPVLLIGATLLLWQSGQATEGDIVAAGAVSIRIAQMTGWVSFTLMGIYSNIGEIENGMKTLTVRNRVEDASDAVDLVVPRGEIIFDNADFAYGRDVGGVQGISLTIKPGEKLGIVGASGAGKSTLVSLLMRLYEGEKGRILIDGQDISGVTQNSLRSQIGMVTQETAMFNRSARDNILYGRPDATEAEMTEAARKAEANEFIALLQDGQGRQGYDAHLGERGVKLSGGQRQRIALARAILKDAPILVLDEATSALDSEVEAAIQSALSRVMQGKTVLAIAHRLSTLSEMDRIIVMENGRIAEIGSHDQLLARAGLYAQFWARQSGGFIRTETETKAAE</sequence>
<gene>
    <name evidence="11" type="ORF">EBB79_20535</name>
</gene>
<dbReference type="InterPro" id="IPR003439">
    <property type="entry name" value="ABC_transporter-like_ATP-bd"/>
</dbReference>
<proteinExistence type="predicted"/>
<feature type="transmembrane region" description="Helical" evidence="8">
    <location>
        <begin position="24"/>
        <end position="46"/>
    </location>
</feature>
<evidence type="ECO:0000313" key="11">
    <source>
        <dbReference type="EMBL" id="AZV80039.1"/>
    </source>
</evidence>
<dbReference type="InterPro" id="IPR003593">
    <property type="entry name" value="AAA+_ATPase"/>
</dbReference>
<dbReference type="InterPro" id="IPR027417">
    <property type="entry name" value="P-loop_NTPase"/>
</dbReference>
<protein>
    <submittedName>
        <fullName evidence="11">ABC transporter ATP-binding protein</fullName>
    </submittedName>
</protein>
<dbReference type="GO" id="GO:0034040">
    <property type="term" value="F:ATPase-coupled lipid transmembrane transporter activity"/>
    <property type="evidence" value="ECO:0007669"/>
    <property type="project" value="TreeGrafter"/>
</dbReference>
<evidence type="ECO:0000256" key="3">
    <source>
        <dbReference type="ARBA" id="ARBA00022741"/>
    </source>
</evidence>
<dbReference type="GO" id="GO:0005524">
    <property type="term" value="F:ATP binding"/>
    <property type="evidence" value="ECO:0007669"/>
    <property type="project" value="UniProtKB-KW"/>
</dbReference>
<dbReference type="SMART" id="SM00382">
    <property type="entry name" value="AAA"/>
    <property type="match status" value="1"/>
</dbReference>
<organism evidence="11 12">
    <name type="scientific">Parasedimentitalea marina</name>
    <dbReference type="NCBI Taxonomy" id="2483033"/>
    <lineage>
        <taxon>Bacteria</taxon>
        <taxon>Pseudomonadati</taxon>
        <taxon>Pseudomonadota</taxon>
        <taxon>Alphaproteobacteria</taxon>
        <taxon>Rhodobacterales</taxon>
        <taxon>Paracoccaceae</taxon>
        <taxon>Parasedimentitalea</taxon>
    </lineage>
</organism>
<keyword evidence="2 8" id="KW-0812">Transmembrane</keyword>
<dbReference type="SUPFAM" id="SSF52540">
    <property type="entry name" value="P-loop containing nucleoside triphosphate hydrolases"/>
    <property type="match status" value="1"/>
</dbReference>
<accession>A0A3T0N7S7</accession>
<dbReference type="PANTHER" id="PTHR24221:SF203">
    <property type="entry name" value="ATP-BINDING_PERMEASE FUSION ABC TRANSPORTER-RELATED"/>
    <property type="match status" value="1"/>
</dbReference>
<dbReference type="PANTHER" id="PTHR24221">
    <property type="entry name" value="ATP-BINDING CASSETTE SUB-FAMILY B"/>
    <property type="match status" value="1"/>
</dbReference>
<dbReference type="InterPro" id="IPR017871">
    <property type="entry name" value="ABC_transporter-like_CS"/>
</dbReference>
<feature type="transmembrane region" description="Helical" evidence="8">
    <location>
        <begin position="184"/>
        <end position="201"/>
    </location>
</feature>
<dbReference type="Pfam" id="PF00664">
    <property type="entry name" value="ABC_membrane"/>
    <property type="match status" value="1"/>
</dbReference>